<dbReference type="Gene3D" id="3.40.140.10">
    <property type="entry name" value="Cytidine Deaminase, domain 2"/>
    <property type="match status" value="1"/>
</dbReference>
<keyword evidence="1 4" id="KW-0963">Cytoplasm</keyword>
<dbReference type="GO" id="GO:0016282">
    <property type="term" value="C:eukaryotic 43S preinitiation complex"/>
    <property type="evidence" value="ECO:0007669"/>
    <property type="project" value="UniProtKB-UniRule"/>
</dbReference>
<dbReference type="InterPro" id="IPR037518">
    <property type="entry name" value="MPN"/>
</dbReference>
<dbReference type="KEGG" id="som:SOMG_01759"/>
<dbReference type="CDD" id="cd08065">
    <property type="entry name" value="MPN_eIF3h"/>
    <property type="match status" value="1"/>
</dbReference>
<dbReference type="GO" id="GO:0005852">
    <property type="term" value="C:eukaryotic translation initiation factor 3 complex"/>
    <property type="evidence" value="ECO:0007669"/>
    <property type="project" value="UniProtKB-UniRule"/>
</dbReference>
<gene>
    <name evidence="6" type="primary">tif308</name>
    <name evidence="6" type="ORF">SOMG_01759</name>
</gene>
<dbReference type="AlphaFoldDB" id="A0AAF0AUX7"/>
<dbReference type="PROSITE" id="PS50249">
    <property type="entry name" value="MPN"/>
    <property type="match status" value="1"/>
</dbReference>
<dbReference type="RefSeq" id="XP_056035618.1">
    <property type="nucleotide sequence ID" value="XM_056180552.1"/>
</dbReference>
<dbReference type="InterPro" id="IPR050242">
    <property type="entry name" value="JAMM_MPN+_peptidase_M67A"/>
</dbReference>
<keyword evidence="2 4" id="KW-0396">Initiation factor</keyword>
<dbReference type="HAMAP" id="MF_03007">
    <property type="entry name" value="eIF3h"/>
    <property type="match status" value="1"/>
</dbReference>
<evidence type="ECO:0000313" key="6">
    <source>
        <dbReference type="EMBL" id="WBW71375.1"/>
    </source>
</evidence>
<protein>
    <recommendedName>
        <fullName evidence="4">Eukaryotic translation initiation factor 3 subunit H</fullName>
        <shortName evidence="4">eIF3h</shortName>
    </recommendedName>
</protein>
<comment type="subunit">
    <text evidence="4">Component of the eukaryotic translation initiation factor 3 (eIF-3) complex.</text>
</comment>
<evidence type="ECO:0000256" key="1">
    <source>
        <dbReference type="ARBA" id="ARBA00022490"/>
    </source>
</evidence>
<proteinExistence type="inferred from homology"/>
<dbReference type="GO" id="GO:0001732">
    <property type="term" value="P:formation of cytoplasmic translation initiation complex"/>
    <property type="evidence" value="ECO:0007669"/>
    <property type="project" value="UniProtKB-UniRule"/>
</dbReference>
<dbReference type="GO" id="GO:0003743">
    <property type="term" value="F:translation initiation factor activity"/>
    <property type="evidence" value="ECO:0007669"/>
    <property type="project" value="UniProtKB-UniRule"/>
</dbReference>
<dbReference type="PANTHER" id="PTHR10410">
    <property type="entry name" value="EUKARYOTIC TRANSLATION INITIATION FACTOR 3 -RELATED"/>
    <property type="match status" value="1"/>
</dbReference>
<keyword evidence="7" id="KW-1185">Reference proteome</keyword>
<accession>A0AAF0AUX7</accession>
<dbReference type="Proteomes" id="UP001212411">
    <property type="component" value="Chromosome 1"/>
</dbReference>
<dbReference type="GO" id="GO:0008237">
    <property type="term" value="F:metallopeptidase activity"/>
    <property type="evidence" value="ECO:0007669"/>
    <property type="project" value="InterPro"/>
</dbReference>
<dbReference type="SMART" id="SM00232">
    <property type="entry name" value="JAB_MPN"/>
    <property type="match status" value="1"/>
</dbReference>
<name>A0AAF0AUX7_9SCHI</name>
<comment type="function">
    <text evidence="4">Component of the eukaryotic translation initiation factor 3 (eIF-3) complex, which is involved in protein synthesis of a specialized repertoire of mRNAs and, together with other initiation factors, stimulates binding of mRNA and methionyl-tRNAi to the 40S ribosome. The eIF-3 complex specifically targets and initiates translation of a subset of mRNAs involved in cell proliferation.</text>
</comment>
<dbReference type="Pfam" id="PF19445">
    <property type="entry name" value="eIF3h_C"/>
    <property type="match status" value="1"/>
</dbReference>
<dbReference type="EMBL" id="CP115611">
    <property type="protein sequence ID" value="WBW71375.1"/>
    <property type="molecule type" value="Genomic_DNA"/>
</dbReference>
<evidence type="ECO:0000256" key="3">
    <source>
        <dbReference type="ARBA" id="ARBA00022917"/>
    </source>
</evidence>
<dbReference type="Pfam" id="PF01398">
    <property type="entry name" value="JAB"/>
    <property type="match status" value="1"/>
</dbReference>
<dbReference type="GeneID" id="80875241"/>
<reference evidence="6 7" key="1">
    <citation type="journal article" date="2023" name="G3 (Bethesda)">
        <title>A high-quality reference genome for the fission yeast Schizosaccharomyces osmophilus.</title>
        <authorList>
            <person name="Jia G.S."/>
            <person name="Zhang W.C."/>
            <person name="Liang Y."/>
            <person name="Liu X.H."/>
            <person name="Rhind N."/>
            <person name="Pidoux A."/>
            <person name="Brysch-Herzberg M."/>
            <person name="Du L.L."/>
        </authorList>
    </citation>
    <scope>NUCLEOTIDE SEQUENCE [LARGE SCALE GENOMIC DNA]</scope>
    <source>
        <strain evidence="6 7">CBS 15793</strain>
    </source>
</reference>
<dbReference type="InterPro" id="IPR027524">
    <property type="entry name" value="eIF3h"/>
</dbReference>
<evidence type="ECO:0000259" key="5">
    <source>
        <dbReference type="PROSITE" id="PS50249"/>
    </source>
</evidence>
<keyword evidence="3 4" id="KW-0648">Protein biosynthesis</keyword>
<dbReference type="GO" id="GO:0033290">
    <property type="term" value="C:eukaryotic 48S preinitiation complex"/>
    <property type="evidence" value="ECO:0007669"/>
    <property type="project" value="UniProtKB-UniRule"/>
</dbReference>
<dbReference type="InterPro" id="IPR045810">
    <property type="entry name" value="eIF3h_C"/>
</dbReference>
<sequence length="358" mass="39952">MSETTSVNIPELESPPIERVELESMLVMNIVKHCRDSFPNVGTIGQLVGIDIDGVLQVSSSFESPAVLENEESAVNKSVSGRARQAHTEATLNRMQYLGAVTGHVGWYQGTYVGAFLNSSFFVDTQYAYQKENPNSVALVYDLSQSSNGSLALRAFQLTPEFMAAYEEKTWTATSLNNHHVSPANIVHELPVAIHNSHLATCLLHSLSEPSETSSLLSSEAALDSMERELPLTETFSNFDLNLGARHKKNIEHLLESVDEFHYEQGNVGFHQRQLAREQAKIQQWLTKRKAENTTRAAENRPLLPLDDWKRIFKLPAEPRLLDSLLISAQIRQHCSQVDEQSLSFLSKLSGARNAYTS</sequence>
<organism evidence="6 7">
    <name type="scientific">Schizosaccharomyces osmophilus</name>
    <dbReference type="NCBI Taxonomy" id="2545709"/>
    <lineage>
        <taxon>Eukaryota</taxon>
        <taxon>Fungi</taxon>
        <taxon>Dikarya</taxon>
        <taxon>Ascomycota</taxon>
        <taxon>Taphrinomycotina</taxon>
        <taxon>Schizosaccharomycetes</taxon>
        <taxon>Schizosaccharomycetales</taxon>
        <taxon>Schizosaccharomycetaceae</taxon>
        <taxon>Schizosaccharomyces</taxon>
    </lineage>
</organism>
<evidence type="ECO:0000256" key="4">
    <source>
        <dbReference type="HAMAP-Rule" id="MF_03007"/>
    </source>
</evidence>
<evidence type="ECO:0000313" key="7">
    <source>
        <dbReference type="Proteomes" id="UP001212411"/>
    </source>
</evidence>
<comment type="subcellular location">
    <subcellularLocation>
        <location evidence="4">Cytoplasm</location>
    </subcellularLocation>
</comment>
<evidence type="ECO:0000256" key="2">
    <source>
        <dbReference type="ARBA" id="ARBA00022540"/>
    </source>
</evidence>
<feature type="domain" description="MPN" evidence="5">
    <location>
        <begin position="20"/>
        <end position="162"/>
    </location>
</feature>
<dbReference type="InterPro" id="IPR000555">
    <property type="entry name" value="JAMM/MPN+_dom"/>
</dbReference>
<comment type="similarity">
    <text evidence="4">Belongs to the eIF-3 subunit H family.</text>
</comment>